<evidence type="ECO:0000256" key="17">
    <source>
        <dbReference type="SAM" id="Phobius"/>
    </source>
</evidence>
<feature type="transmembrane region" description="Helical" evidence="17">
    <location>
        <begin position="292"/>
        <end position="313"/>
    </location>
</feature>
<evidence type="ECO:0000256" key="3">
    <source>
        <dbReference type="ARBA" id="ARBA00022679"/>
    </source>
</evidence>
<dbReference type="InterPro" id="IPR001182">
    <property type="entry name" value="FtsW/RodA"/>
</dbReference>
<dbReference type="AlphaFoldDB" id="A0AA89I1Z5"/>
<feature type="transmembrane region" description="Helical" evidence="17">
    <location>
        <begin position="152"/>
        <end position="169"/>
    </location>
</feature>
<feature type="transmembrane region" description="Helical" evidence="17">
    <location>
        <begin position="80"/>
        <end position="99"/>
    </location>
</feature>
<protein>
    <recommendedName>
        <fullName evidence="12">Probable peptidoglycan glycosyltransferase FtsW</fullName>
        <ecNumber evidence="14">2.4.99.28</ecNumber>
    </recommendedName>
    <alternativeName>
        <fullName evidence="13">Cell division protein FtsW</fullName>
    </alternativeName>
    <alternativeName>
        <fullName evidence="10">Cell wall polymerase</fullName>
    </alternativeName>
    <alternativeName>
        <fullName evidence="9">Peptidoglycan polymerase</fullName>
    </alternativeName>
</protein>
<evidence type="ECO:0000313" key="19">
    <source>
        <dbReference type="Proteomes" id="UP000050823"/>
    </source>
</evidence>
<evidence type="ECO:0000256" key="5">
    <source>
        <dbReference type="ARBA" id="ARBA00022960"/>
    </source>
</evidence>
<comment type="catalytic activity">
    <reaction evidence="15">
        <text>[GlcNAc-(1-&gt;4)-Mur2Ac(oyl-L-Ala-gamma-D-Glu-L-Lys-D-Ala-D-Ala)](n)-di-trans,octa-cis-undecaprenyl diphosphate + beta-D-GlcNAc-(1-&gt;4)-Mur2Ac(oyl-L-Ala-gamma-D-Glu-L-Lys-D-Ala-D-Ala)-di-trans,octa-cis-undecaprenyl diphosphate = [GlcNAc-(1-&gt;4)-Mur2Ac(oyl-L-Ala-gamma-D-Glu-L-Lys-D-Ala-D-Ala)](n+1)-di-trans,octa-cis-undecaprenyl diphosphate + di-trans,octa-cis-undecaprenyl diphosphate + H(+)</text>
        <dbReference type="Rhea" id="RHEA:23708"/>
        <dbReference type="Rhea" id="RHEA-COMP:9602"/>
        <dbReference type="Rhea" id="RHEA-COMP:9603"/>
        <dbReference type="ChEBI" id="CHEBI:15378"/>
        <dbReference type="ChEBI" id="CHEBI:58405"/>
        <dbReference type="ChEBI" id="CHEBI:60033"/>
        <dbReference type="ChEBI" id="CHEBI:78435"/>
        <dbReference type="EC" id="2.4.99.28"/>
    </reaction>
</comment>
<dbReference type="EC" id="2.4.99.28" evidence="14"/>
<dbReference type="GO" id="GO:0015648">
    <property type="term" value="F:lipid-linked peptidoglycan transporter activity"/>
    <property type="evidence" value="ECO:0007669"/>
    <property type="project" value="TreeGrafter"/>
</dbReference>
<keyword evidence="3" id="KW-0808">Transferase</keyword>
<dbReference type="InterPro" id="IPR018365">
    <property type="entry name" value="Cell_cycle_FtsW-rel_CS"/>
</dbReference>
<evidence type="ECO:0000256" key="6">
    <source>
        <dbReference type="ARBA" id="ARBA00022984"/>
    </source>
</evidence>
<evidence type="ECO:0000256" key="16">
    <source>
        <dbReference type="ARBA" id="ARBA00049966"/>
    </source>
</evidence>
<comment type="function">
    <text evidence="16">Peptidoglycan polymerase that is essential for cell division.</text>
</comment>
<dbReference type="GO" id="GO:0009252">
    <property type="term" value="P:peptidoglycan biosynthetic process"/>
    <property type="evidence" value="ECO:0007669"/>
    <property type="project" value="UniProtKB-KW"/>
</dbReference>
<proteinExistence type="inferred from homology"/>
<evidence type="ECO:0000256" key="13">
    <source>
        <dbReference type="ARBA" id="ARBA00041418"/>
    </source>
</evidence>
<keyword evidence="7 17" id="KW-1133">Transmembrane helix</keyword>
<evidence type="ECO:0000256" key="10">
    <source>
        <dbReference type="ARBA" id="ARBA00033270"/>
    </source>
</evidence>
<dbReference type="Pfam" id="PF01098">
    <property type="entry name" value="FTSW_RODA_SPOVE"/>
    <property type="match status" value="1"/>
</dbReference>
<comment type="subcellular location">
    <subcellularLocation>
        <location evidence="1">Membrane</location>
        <topology evidence="1">Multi-pass membrane protein</topology>
    </subcellularLocation>
</comment>
<sequence length="392" mass="43439">MWKKFQKSKIQYLDYWLLIPYIVLCAFGALMVYSASSDLMSIRGMQPDAYFTKQLVFIVLGFVLMMFTYFLKLTVLRNRFILFGATFIIFLGLLFLLGFGRTINGAAAWIPIGPLSIQPSEFAKLLIVLYLANMLAHKENDLTEGMVDNLKLFFKPVLLVAGIIFLVLIQPDLGGASILAAVMIVMFFGTGMSYWYGFSAITLVTGAVTLLSNVLRHVRISTKVTSYKLNRILAFLHPFKLENMGGSQLVNSYYAINNGRWFGLGLGNSIQKRGYLPEPYTDFILSITTEELGVIGTLVILGLLFVLLARIFYLGIHTDKMYYTLLCYGIGTIIFVQTLFNVGGLLGILPITGVTLPFISYGGSSMLVLAIALGIVLNISAQEKKAKTATTS</sequence>
<dbReference type="EMBL" id="AYZB01000006">
    <property type="protein sequence ID" value="KRM23844.1"/>
    <property type="molecule type" value="Genomic_DNA"/>
</dbReference>
<keyword evidence="8 17" id="KW-0472">Membrane</keyword>
<evidence type="ECO:0000256" key="4">
    <source>
        <dbReference type="ARBA" id="ARBA00022692"/>
    </source>
</evidence>
<name>A0AA89I1Z5_9LACO</name>
<keyword evidence="4 17" id="KW-0812">Transmembrane</keyword>
<keyword evidence="6" id="KW-0573">Peptidoglycan synthesis</keyword>
<evidence type="ECO:0000256" key="7">
    <source>
        <dbReference type="ARBA" id="ARBA00022989"/>
    </source>
</evidence>
<keyword evidence="5" id="KW-0133">Cell shape</keyword>
<evidence type="ECO:0000256" key="8">
    <source>
        <dbReference type="ARBA" id="ARBA00023136"/>
    </source>
</evidence>
<evidence type="ECO:0000256" key="1">
    <source>
        <dbReference type="ARBA" id="ARBA00004141"/>
    </source>
</evidence>
<evidence type="ECO:0000256" key="11">
    <source>
        <dbReference type="ARBA" id="ARBA00038053"/>
    </source>
</evidence>
<evidence type="ECO:0000256" key="14">
    <source>
        <dbReference type="ARBA" id="ARBA00044770"/>
    </source>
</evidence>
<feature type="transmembrane region" description="Helical" evidence="17">
    <location>
        <begin position="55"/>
        <end position="73"/>
    </location>
</feature>
<dbReference type="RefSeq" id="WP_057907895.1">
    <property type="nucleotide sequence ID" value="NZ_AYZB01000006.1"/>
</dbReference>
<feature type="transmembrane region" description="Helical" evidence="17">
    <location>
        <begin position="12"/>
        <end position="35"/>
    </location>
</feature>
<dbReference type="GO" id="GO:0008360">
    <property type="term" value="P:regulation of cell shape"/>
    <property type="evidence" value="ECO:0007669"/>
    <property type="project" value="UniProtKB-KW"/>
</dbReference>
<comment type="similarity">
    <text evidence="11">Belongs to the SEDS family. FtsW subfamily.</text>
</comment>
<keyword evidence="2" id="KW-0328">Glycosyltransferase</keyword>
<dbReference type="PANTHER" id="PTHR30474">
    <property type="entry name" value="CELL CYCLE PROTEIN"/>
    <property type="match status" value="1"/>
</dbReference>
<reference evidence="18 19" key="1">
    <citation type="journal article" date="2015" name="Genome Announc.">
        <title>Expanding the biotechnology potential of lactobacilli through comparative genomics of 213 strains and associated genera.</title>
        <authorList>
            <person name="Sun Z."/>
            <person name="Harris H.M."/>
            <person name="McCann A."/>
            <person name="Guo C."/>
            <person name="Argimon S."/>
            <person name="Zhang W."/>
            <person name="Yang X."/>
            <person name="Jeffery I.B."/>
            <person name="Cooney J.C."/>
            <person name="Kagawa T.F."/>
            <person name="Liu W."/>
            <person name="Song Y."/>
            <person name="Salvetti E."/>
            <person name="Wrobel A."/>
            <person name="Rasinkangas P."/>
            <person name="Parkhill J."/>
            <person name="Rea M.C."/>
            <person name="O'Sullivan O."/>
            <person name="Ritari J."/>
            <person name="Douillard F.P."/>
            <person name="Paul Ross R."/>
            <person name="Yang R."/>
            <person name="Briner A.E."/>
            <person name="Felis G.E."/>
            <person name="de Vos W.M."/>
            <person name="Barrangou R."/>
            <person name="Klaenhammer T.R."/>
            <person name="Caufield P.W."/>
            <person name="Cui Y."/>
            <person name="Zhang H."/>
            <person name="O'Toole P.W."/>
        </authorList>
    </citation>
    <scope>NUCLEOTIDE SEQUENCE [LARGE SCALE GENOMIC DNA]</scope>
    <source>
        <strain evidence="18 19">DSM 20719</strain>
    </source>
</reference>
<feature type="transmembrane region" description="Helical" evidence="17">
    <location>
        <begin position="176"/>
        <end position="196"/>
    </location>
</feature>
<dbReference type="GO" id="GO:0051301">
    <property type="term" value="P:cell division"/>
    <property type="evidence" value="ECO:0007669"/>
    <property type="project" value="InterPro"/>
</dbReference>
<dbReference type="Proteomes" id="UP000050823">
    <property type="component" value="Unassembled WGS sequence"/>
</dbReference>
<gene>
    <name evidence="18" type="ORF">FC90_GL001364</name>
</gene>
<organism evidence="18 19">
    <name type="scientific">Latilactobacillus graminis DSM 20719</name>
    <dbReference type="NCBI Taxonomy" id="1423752"/>
    <lineage>
        <taxon>Bacteria</taxon>
        <taxon>Bacillati</taxon>
        <taxon>Bacillota</taxon>
        <taxon>Bacilli</taxon>
        <taxon>Lactobacillales</taxon>
        <taxon>Lactobacillaceae</taxon>
        <taxon>Latilactobacillus</taxon>
    </lineage>
</organism>
<feature type="transmembrane region" description="Helical" evidence="17">
    <location>
        <begin position="325"/>
        <end position="352"/>
    </location>
</feature>
<dbReference type="GO" id="GO:0008955">
    <property type="term" value="F:peptidoglycan glycosyltransferase activity"/>
    <property type="evidence" value="ECO:0007669"/>
    <property type="project" value="UniProtKB-EC"/>
</dbReference>
<dbReference type="GO" id="GO:0005886">
    <property type="term" value="C:plasma membrane"/>
    <property type="evidence" value="ECO:0007669"/>
    <property type="project" value="TreeGrafter"/>
</dbReference>
<dbReference type="GO" id="GO:0032153">
    <property type="term" value="C:cell division site"/>
    <property type="evidence" value="ECO:0007669"/>
    <property type="project" value="TreeGrafter"/>
</dbReference>
<comment type="caution">
    <text evidence="18">The sequence shown here is derived from an EMBL/GenBank/DDBJ whole genome shotgun (WGS) entry which is preliminary data.</text>
</comment>
<evidence type="ECO:0000256" key="12">
    <source>
        <dbReference type="ARBA" id="ARBA00041185"/>
    </source>
</evidence>
<evidence type="ECO:0000256" key="15">
    <source>
        <dbReference type="ARBA" id="ARBA00049902"/>
    </source>
</evidence>
<accession>A0AA89I1Z5</accession>
<dbReference type="PANTHER" id="PTHR30474:SF2">
    <property type="entry name" value="PEPTIDOGLYCAN GLYCOSYLTRANSFERASE FTSW-RELATED"/>
    <property type="match status" value="1"/>
</dbReference>
<evidence type="ECO:0000256" key="2">
    <source>
        <dbReference type="ARBA" id="ARBA00022676"/>
    </source>
</evidence>
<dbReference type="PROSITE" id="PS00428">
    <property type="entry name" value="FTSW_RODA_SPOVE"/>
    <property type="match status" value="1"/>
</dbReference>
<evidence type="ECO:0000313" key="18">
    <source>
        <dbReference type="EMBL" id="KRM23844.1"/>
    </source>
</evidence>
<feature type="transmembrane region" description="Helical" evidence="17">
    <location>
        <begin position="358"/>
        <end position="379"/>
    </location>
</feature>
<evidence type="ECO:0000256" key="9">
    <source>
        <dbReference type="ARBA" id="ARBA00032370"/>
    </source>
</evidence>